<dbReference type="PROSITE" id="PS51725">
    <property type="entry name" value="ABM"/>
    <property type="match status" value="1"/>
</dbReference>
<evidence type="ECO:0000259" key="1">
    <source>
        <dbReference type="PROSITE" id="PS51725"/>
    </source>
</evidence>
<feature type="domain" description="ABM" evidence="1">
    <location>
        <begin position="4"/>
        <end position="93"/>
    </location>
</feature>
<dbReference type="Pfam" id="PF03992">
    <property type="entry name" value="ABM"/>
    <property type="match status" value="1"/>
</dbReference>
<dbReference type="Proteomes" id="UP000199647">
    <property type="component" value="Unassembled WGS sequence"/>
</dbReference>
<dbReference type="Gene3D" id="3.30.70.100">
    <property type="match status" value="1"/>
</dbReference>
<organism evidence="2 3">
    <name type="scientific">Faunimonas pinastri</name>
    <dbReference type="NCBI Taxonomy" id="1855383"/>
    <lineage>
        <taxon>Bacteria</taxon>
        <taxon>Pseudomonadati</taxon>
        <taxon>Pseudomonadota</taxon>
        <taxon>Alphaproteobacteria</taxon>
        <taxon>Hyphomicrobiales</taxon>
        <taxon>Afifellaceae</taxon>
        <taxon>Faunimonas</taxon>
    </lineage>
</organism>
<evidence type="ECO:0000313" key="2">
    <source>
        <dbReference type="EMBL" id="SEQ05268.1"/>
    </source>
</evidence>
<dbReference type="InterPro" id="IPR011008">
    <property type="entry name" value="Dimeric_a/b-barrel"/>
</dbReference>
<dbReference type="RefSeq" id="WP_092495426.1">
    <property type="nucleotide sequence ID" value="NZ_FOFG01000002.1"/>
</dbReference>
<dbReference type="SUPFAM" id="SSF54909">
    <property type="entry name" value="Dimeric alpha+beta barrel"/>
    <property type="match status" value="1"/>
</dbReference>
<dbReference type="OrthoDB" id="9798157at2"/>
<proteinExistence type="predicted"/>
<dbReference type="STRING" id="1855383.SAMN05216548_102265"/>
<sequence>MSNILEHAILEVRPGQIAEFETALAQAIPLIAATPGFLGISVRPCVERPSRYLLLVRWETVAAHEVGFRQSDRYERWKELLHRFYDPAPTVEHYGPPIVTETGS</sequence>
<dbReference type="AlphaFoldDB" id="A0A1H9CXI2"/>
<keyword evidence="2" id="KW-0560">Oxidoreductase</keyword>
<keyword evidence="3" id="KW-1185">Reference proteome</keyword>
<dbReference type="InterPro" id="IPR007138">
    <property type="entry name" value="ABM_dom"/>
</dbReference>
<accession>A0A1H9CXI2</accession>
<dbReference type="GO" id="GO:0004497">
    <property type="term" value="F:monooxygenase activity"/>
    <property type="evidence" value="ECO:0007669"/>
    <property type="project" value="UniProtKB-KW"/>
</dbReference>
<name>A0A1H9CXI2_9HYPH</name>
<evidence type="ECO:0000313" key="3">
    <source>
        <dbReference type="Proteomes" id="UP000199647"/>
    </source>
</evidence>
<protein>
    <submittedName>
        <fullName evidence="2">Heme-degrading monooxygenase HmoA</fullName>
    </submittedName>
</protein>
<gene>
    <name evidence="2" type="ORF">SAMN05216548_102265</name>
</gene>
<dbReference type="EMBL" id="FOFG01000002">
    <property type="protein sequence ID" value="SEQ05268.1"/>
    <property type="molecule type" value="Genomic_DNA"/>
</dbReference>
<reference evidence="2 3" key="1">
    <citation type="submission" date="2016-10" db="EMBL/GenBank/DDBJ databases">
        <authorList>
            <person name="de Groot N.N."/>
        </authorList>
    </citation>
    <scope>NUCLEOTIDE SEQUENCE [LARGE SCALE GENOMIC DNA]</scope>
    <source>
        <strain evidence="2 3">A52C2</strain>
    </source>
</reference>
<keyword evidence="2" id="KW-0503">Monooxygenase</keyword>